<comment type="caution">
    <text evidence="1">The sequence shown here is derived from an EMBL/GenBank/DDBJ whole genome shotgun (WGS) entry which is preliminary data.</text>
</comment>
<dbReference type="PROSITE" id="PS51257">
    <property type="entry name" value="PROKAR_LIPOPROTEIN"/>
    <property type="match status" value="1"/>
</dbReference>
<reference evidence="1 2" key="1">
    <citation type="submission" date="2015-09" db="EMBL/GenBank/DDBJ databases">
        <title>Draft genome sequence of Kouleothrix aurantiaca JCM 19913.</title>
        <authorList>
            <person name="Hemp J."/>
        </authorList>
    </citation>
    <scope>NUCLEOTIDE SEQUENCE [LARGE SCALE GENOMIC DNA]</scope>
    <source>
        <strain evidence="1 2">COM-B</strain>
    </source>
</reference>
<evidence type="ECO:0000313" key="2">
    <source>
        <dbReference type="Proteomes" id="UP000050509"/>
    </source>
</evidence>
<protein>
    <submittedName>
        <fullName evidence="1">Uncharacterized protein</fullName>
    </submittedName>
</protein>
<evidence type="ECO:0000313" key="1">
    <source>
        <dbReference type="EMBL" id="KPV49053.1"/>
    </source>
</evidence>
<proteinExistence type="predicted"/>
<dbReference type="EMBL" id="LJCR01002230">
    <property type="protein sequence ID" value="KPV49053.1"/>
    <property type="molecule type" value="Genomic_DNA"/>
</dbReference>
<dbReference type="Proteomes" id="UP000050509">
    <property type="component" value="Unassembled WGS sequence"/>
</dbReference>
<accession>A0A0N8PR64</accession>
<organism evidence="1 2">
    <name type="scientific">Kouleothrix aurantiaca</name>
    <dbReference type="NCBI Taxonomy" id="186479"/>
    <lineage>
        <taxon>Bacteria</taxon>
        <taxon>Bacillati</taxon>
        <taxon>Chloroflexota</taxon>
        <taxon>Chloroflexia</taxon>
        <taxon>Chloroflexales</taxon>
        <taxon>Roseiflexineae</taxon>
        <taxon>Roseiflexaceae</taxon>
        <taxon>Kouleothrix</taxon>
    </lineage>
</organism>
<name>A0A0N8PR64_9CHLR</name>
<keyword evidence="2" id="KW-1185">Reference proteome</keyword>
<gene>
    <name evidence="1" type="ORF">SE17_34780</name>
</gene>
<dbReference type="AlphaFoldDB" id="A0A0N8PR64"/>
<sequence length="159" mass="16933">MTRLVIVFRAAALLMLTALVLSGCSLLNQTSGSTGTSGGSGTGATAPGATLGEIVTAEQIDPQTNAPVSPTTNFSAEQPVIYAVVQAQRIEAGTSMFARWSRDGKPFEDSEAVKANQVYENRYVEFHLQSTRQSIDPGNYTVQIFVDGNPSQQANFTVQ</sequence>